<dbReference type="RefSeq" id="WP_091525447.1">
    <property type="nucleotide sequence ID" value="NZ_FOVI01000023.1"/>
</dbReference>
<dbReference type="Gene3D" id="1.10.460.10">
    <property type="entry name" value="Topoisomerase I, domain 2"/>
    <property type="match status" value="1"/>
</dbReference>
<dbReference type="GO" id="GO:0003917">
    <property type="term" value="F:DNA topoisomerase type I (single strand cut, ATP-independent) activity"/>
    <property type="evidence" value="ECO:0007669"/>
    <property type="project" value="UniProtKB-EC"/>
</dbReference>
<dbReference type="InterPro" id="IPR034144">
    <property type="entry name" value="TOPRIM_TopoIII"/>
</dbReference>
<dbReference type="EMBL" id="FOVI01000023">
    <property type="protein sequence ID" value="SFO16569.1"/>
    <property type="molecule type" value="Genomic_DNA"/>
</dbReference>
<dbReference type="InterPro" id="IPR013497">
    <property type="entry name" value="Topo_IA_cen"/>
</dbReference>
<dbReference type="GO" id="GO:0043597">
    <property type="term" value="C:cytoplasmic replication fork"/>
    <property type="evidence" value="ECO:0007669"/>
    <property type="project" value="TreeGrafter"/>
</dbReference>
<comment type="similarity">
    <text evidence="2">Belongs to the type IA topoisomerase family.</text>
</comment>
<accession>A0A1I5EYU7</accession>
<dbReference type="InterPro" id="IPR003601">
    <property type="entry name" value="Topo_IA_2"/>
</dbReference>
<dbReference type="GO" id="GO:0006310">
    <property type="term" value="P:DNA recombination"/>
    <property type="evidence" value="ECO:0007669"/>
    <property type="project" value="TreeGrafter"/>
</dbReference>
<dbReference type="CDD" id="cd03362">
    <property type="entry name" value="TOPRIM_TopoIA_TopoIII"/>
    <property type="match status" value="1"/>
</dbReference>
<dbReference type="GO" id="GO:0003677">
    <property type="term" value="F:DNA binding"/>
    <property type="evidence" value="ECO:0007669"/>
    <property type="project" value="UniProtKB-KW"/>
</dbReference>
<evidence type="ECO:0000313" key="13">
    <source>
        <dbReference type="Proteomes" id="UP000199036"/>
    </source>
</evidence>
<evidence type="ECO:0000256" key="9">
    <source>
        <dbReference type="ARBA" id="ARBA00032235"/>
    </source>
</evidence>
<dbReference type="STRING" id="913024.SAMN05421741_12340"/>
<dbReference type="InterPro" id="IPR025589">
    <property type="entry name" value="Toprim_C_rpt"/>
</dbReference>
<evidence type="ECO:0000256" key="1">
    <source>
        <dbReference type="ARBA" id="ARBA00000213"/>
    </source>
</evidence>
<keyword evidence="5" id="KW-0238">DNA-binding</keyword>
<dbReference type="InterPro" id="IPR013824">
    <property type="entry name" value="Topo_IA_cen_sub1"/>
</dbReference>
<dbReference type="Gene3D" id="3.40.50.140">
    <property type="match status" value="1"/>
</dbReference>
<dbReference type="CDD" id="cd00186">
    <property type="entry name" value="TOP1Ac"/>
    <property type="match status" value="1"/>
</dbReference>
<evidence type="ECO:0000256" key="10">
    <source>
        <dbReference type="ARBA" id="ARBA00032877"/>
    </source>
</evidence>
<proteinExistence type="inferred from homology"/>
<dbReference type="InterPro" id="IPR013826">
    <property type="entry name" value="Topo_IA_cen_sub3"/>
</dbReference>
<evidence type="ECO:0000256" key="3">
    <source>
        <dbReference type="ARBA" id="ARBA00012891"/>
    </source>
</evidence>
<name>A0A1I5EYU7_9FLAO</name>
<dbReference type="InterPro" id="IPR000380">
    <property type="entry name" value="Topo_IA"/>
</dbReference>
<dbReference type="EC" id="5.6.2.1" evidence="3"/>
<dbReference type="InterPro" id="IPR006171">
    <property type="entry name" value="TOPRIM_dom"/>
</dbReference>
<evidence type="ECO:0000256" key="7">
    <source>
        <dbReference type="ARBA" id="ARBA00030003"/>
    </source>
</evidence>
<dbReference type="InterPro" id="IPR013825">
    <property type="entry name" value="Topo_IA_cen_sub2"/>
</dbReference>
<sequence length="696" mass="78224">MKTVIAEKPSVAREIAALLGAVDKSDGYYSGNGYFVTWAFGHLIALGMPSDYGISGFGVEYLPIIPNPFVLTVRKIKLEGKYIDDKNAVRQLKVIERLFKNSTEIIIATDAGREGELIFRYIYEYLGIEKPLKRLWISSLTEKAICTGFENLKEGSEFEGLYHAARARSRADWLVGINASQALNVAAGQGIYSLGRVQTPTLAMICRRFLENKAFVVKPYFQIELQHNKQFVSFTSRSKNRWETRREAQQVWNSIERNGSAEVVSVDTKTVTEQPPLLFDLTGLQKEANKLLNLSADETLKIAQLLYEKQFITYPRTGSRYIPEDVWADIPKLINGLKVREKYHCAELVLKSGGLNKRILNDLRVTDHHGLLVTEKVPSSLSAKESAIYDLIAFRLLEAVSEVCIKNVTTAELQVLHHDFYIKGSSVVEPGWRAVKGDFNNKDSSLDVEINSVIVELPELKAGDILKIKSGTILEKQTRPPSLFTEASLLGAMEQAGNDIEDKDARGVLKGIGIGTPATRAAIIETLFNREYIVRNKKSLVPTDKGLQVYELVKDFNIADVAMTAQWELALRNIELGNLDAALFQKDLEEYSTVITKELLQSELNKQPDILCPRCKENYLSVKEKFVKCKGENCGWIQFRMICGIQLSLCEIEKLVNYGRTDLIKGMKSKSGKNFDAFIVLDEDGKSSFEFKVKDK</sequence>
<evidence type="ECO:0000256" key="4">
    <source>
        <dbReference type="ARBA" id="ARBA00023029"/>
    </source>
</evidence>
<protein>
    <recommendedName>
        <fullName evidence="3">DNA topoisomerase</fullName>
        <ecNumber evidence="3">5.6.2.1</ecNumber>
    </recommendedName>
    <alternativeName>
        <fullName evidence="10">Omega-protein</fullName>
    </alternativeName>
    <alternativeName>
        <fullName evidence="9">Relaxing enzyme</fullName>
    </alternativeName>
    <alternativeName>
        <fullName evidence="7">Swivelase</fullName>
    </alternativeName>
    <alternativeName>
        <fullName evidence="8">Untwisting enzyme</fullName>
    </alternativeName>
</protein>
<dbReference type="SMART" id="SM00437">
    <property type="entry name" value="TOP1Ac"/>
    <property type="match status" value="1"/>
</dbReference>
<dbReference type="InterPro" id="IPR023405">
    <property type="entry name" value="Topo_IA_core_domain"/>
</dbReference>
<evidence type="ECO:0000313" key="12">
    <source>
        <dbReference type="EMBL" id="SFO16569.1"/>
    </source>
</evidence>
<evidence type="ECO:0000256" key="6">
    <source>
        <dbReference type="ARBA" id="ARBA00023235"/>
    </source>
</evidence>
<dbReference type="OrthoDB" id="9803554at2"/>
<dbReference type="Proteomes" id="UP000199036">
    <property type="component" value="Unassembled WGS sequence"/>
</dbReference>
<dbReference type="Gene3D" id="2.70.20.10">
    <property type="entry name" value="Topoisomerase I, domain 3"/>
    <property type="match status" value="1"/>
</dbReference>
<dbReference type="Pfam" id="PF01131">
    <property type="entry name" value="Topoisom_bac"/>
    <property type="match status" value="1"/>
</dbReference>
<dbReference type="PANTHER" id="PTHR11390">
    <property type="entry name" value="PROKARYOTIC DNA TOPOISOMERASE"/>
    <property type="match status" value="1"/>
</dbReference>
<gene>
    <name evidence="12" type="ORF">SAMN05421741_12340</name>
</gene>
<dbReference type="InterPro" id="IPR003602">
    <property type="entry name" value="Topo_IA_DNA-bd_dom"/>
</dbReference>
<dbReference type="SMART" id="SM00493">
    <property type="entry name" value="TOPRIM"/>
    <property type="match status" value="1"/>
</dbReference>
<evidence type="ECO:0000256" key="8">
    <source>
        <dbReference type="ARBA" id="ARBA00031985"/>
    </source>
</evidence>
<dbReference type="AlphaFoldDB" id="A0A1I5EYU7"/>
<evidence type="ECO:0000256" key="5">
    <source>
        <dbReference type="ARBA" id="ARBA00023125"/>
    </source>
</evidence>
<evidence type="ECO:0000256" key="2">
    <source>
        <dbReference type="ARBA" id="ARBA00009446"/>
    </source>
</evidence>
<dbReference type="PRINTS" id="PR00417">
    <property type="entry name" value="PRTPISMRASEI"/>
</dbReference>
<keyword evidence="6 12" id="KW-0413">Isomerase</keyword>
<reference evidence="13" key="1">
    <citation type="submission" date="2016-10" db="EMBL/GenBank/DDBJ databases">
        <authorList>
            <person name="Varghese N."/>
            <person name="Submissions S."/>
        </authorList>
    </citation>
    <scope>NUCLEOTIDE SEQUENCE [LARGE SCALE GENOMIC DNA]</scope>
    <source>
        <strain evidence="13">DS-12</strain>
    </source>
</reference>
<keyword evidence="4" id="KW-0799">Topoisomerase</keyword>
<evidence type="ECO:0000259" key="11">
    <source>
        <dbReference type="PROSITE" id="PS52039"/>
    </source>
</evidence>
<dbReference type="GO" id="GO:0006265">
    <property type="term" value="P:DNA topological change"/>
    <property type="evidence" value="ECO:0007669"/>
    <property type="project" value="InterPro"/>
</dbReference>
<dbReference type="Gene3D" id="1.10.290.10">
    <property type="entry name" value="Topoisomerase I, domain 4"/>
    <property type="match status" value="1"/>
</dbReference>
<dbReference type="GO" id="GO:0006281">
    <property type="term" value="P:DNA repair"/>
    <property type="evidence" value="ECO:0007669"/>
    <property type="project" value="TreeGrafter"/>
</dbReference>
<feature type="domain" description="Topo IA-type catalytic" evidence="11">
    <location>
        <begin position="158"/>
        <end position="596"/>
    </location>
</feature>
<keyword evidence="13" id="KW-1185">Reference proteome</keyword>
<dbReference type="PROSITE" id="PS52039">
    <property type="entry name" value="TOPO_IA_2"/>
    <property type="match status" value="1"/>
</dbReference>
<dbReference type="SUPFAM" id="SSF56712">
    <property type="entry name" value="Prokaryotic type I DNA topoisomerase"/>
    <property type="match status" value="1"/>
</dbReference>
<organism evidence="12 13">
    <name type="scientific">Paenimyroides ummariense</name>
    <dbReference type="NCBI Taxonomy" id="913024"/>
    <lineage>
        <taxon>Bacteria</taxon>
        <taxon>Pseudomonadati</taxon>
        <taxon>Bacteroidota</taxon>
        <taxon>Flavobacteriia</taxon>
        <taxon>Flavobacteriales</taxon>
        <taxon>Flavobacteriaceae</taxon>
        <taxon>Paenimyroides</taxon>
    </lineage>
</organism>
<dbReference type="PANTHER" id="PTHR11390:SF21">
    <property type="entry name" value="DNA TOPOISOMERASE 3-ALPHA"/>
    <property type="match status" value="1"/>
</dbReference>
<dbReference type="Pfam" id="PF13342">
    <property type="entry name" value="Toprim_Crpt"/>
    <property type="match status" value="1"/>
</dbReference>
<dbReference type="SMART" id="SM00436">
    <property type="entry name" value="TOP1Bc"/>
    <property type="match status" value="1"/>
</dbReference>
<comment type="catalytic activity">
    <reaction evidence="1">
        <text>ATP-independent breakage of single-stranded DNA, followed by passage and rejoining.</text>
        <dbReference type="EC" id="5.6.2.1"/>
    </reaction>
</comment>
<dbReference type="Pfam" id="PF01751">
    <property type="entry name" value="Toprim"/>
    <property type="match status" value="1"/>
</dbReference>